<proteinExistence type="predicted"/>
<feature type="domain" description="Nephrocystin 3-like N-terminal" evidence="2">
    <location>
        <begin position="253"/>
        <end position="390"/>
    </location>
</feature>
<name>A0ABT3RQP6_9BACT</name>
<evidence type="ECO:0000259" key="2">
    <source>
        <dbReference type="Pfam" id="PF24883"/>
    </source>
</evidence>
<evidence type="ECO:0000313" key="4">
    <source>
        <dbReference type="Proteomes" id="UP001209885"/>
    </source>
</evidence>
<accession>A0ABT3RQP6</accession>
<evidence type="ECO:0000313" key="3">
    <source>
        <dbReference type="EMBL" id="MCX2744113.1"/>
    </source>
</evidence>
<sequence>MRLDSQNNDLVSYSRAGDVFHYRWAARRCLKLIQPTSNLVSVFIEGSNERKKAGEYVIDVSEYYNDNQTKNRIEYYQLKHTTLQQDKPFTLSILKDTIVGFAERYKQHSKEKSLSGVSFTIITNRKIDETLKQNISSISGGGDKVNKRFVQTIKKYTELKGNKLMQFCSLLNFADSEGDYLDQEGDLMIEMSRLQPGMIDTAQVDSIVSLVQRKVLPDSNRKIIKEDILRPFGVTSIGQLFPAPPLFEELDKITHREQYLNIINSIKTADQPTIIQAEGGVGKSVFSQYVLQVLPEGSLGIAYDCFGSGKYRTRSKPRHRHRDALVQIANELASLGHCDSMVIKDTTQVSDIVHGFLVRIESSIKSLKQTVASAQLYILIDAADNAEMAAQECGDSCFANELLKEDFPHDCKLVYLCRPERTHLLKPSSSISILNLQPFSIEETFENLKKHFQEANENQALEFHRLTSGNPRVQMNAISAGHACINELLEFLGPSGTSVEQQIEDQLNAAVNKIKDNLTSDYQSSVDKICKGLASLPPNIPLEVLAKASEVSIEEVKSFIIDIGRSLWMRDSSSVHFRDEPTETWFRNTFLSTEEDFRSYVKILEPLASYFTYVAEILPQLYLQAGKYDDLIEIALSDKLLPASNPIDKRNVLVYRLQFAFKAALRSANYKDAIQLALRAGEEVAGDQRQQSLFQNNIDLLPKLQDDLKVQEVAFKKILRSSWEGSENIYTASLLSEIKEFNGDAQGYLRSAMNWLHIYFEESKKKNDRYRENGVSREDILELAYVFLNLNGAKSCLKFLDSIKPKEFIFQVVRQLVNRLIDSGRFDEIDQILKNARENKFHVVAIVSELVKVGRFAEADDIEKCLKMLANSKMRIKKPKDSYHDNLTPSIVGFLEVCLHRMMEDSLITKTLDYYVPNVASQGAGSRYESKKSITFLKALSIRCVISKISEINLDDLMPKVYKSEDKKRSYSDEIKEFKEVIGGLFPWYLLRAQLISGDIDDLANKAKQADEDSKRAIIGRYRAYDDLPKEIAGILSSILIYCKKLKLEAIQQYFKDYLQNNSSFTIGQRIHLLRAGNRANHLNSALTEIESSTYKMVRGLKESRPEEVAGDYISLARAVLSSSKDDAAVYFEDAIDIISKFGDEIVERWEAVESLGKASNSHSSDELAYRFVRCAELVGENVYREKHWNRSRAIVTCVNMSPQIGISALSRWRDREIGIFEYQLEDILRYLVKSKVISSDLGWSLARFLPNYNLLDFLSICLINGSSFKERNKIFNDAFEWVRKEGATTGYWMQMKSLADQYKIRNSDLNNVVNSCETQIKSSKPSELEKDKEEVANLQEGGNWDIIFRELDVLTSSGVSTLLKRYNLEIHEKQNHIIWDINDLYTELFLRIDPKDILRLVDSFLYAENIGYYDYIKFLSFIPNEWKSKVSFNKKWPEIIKEFGARFAYDLVYNYSYESAIRDLNIDDDLSNELRKGIFQRLSQGQEFTNASILFRFVQHASAFIDASQAANLLDYALSRFEIHIEDDFGDGPWNKWLYVSDDIDRNIAGFIWSSLGSPRSETRWKACHVIKKLADFGCANVLKSLLEWLEYDQVDAFGSKKYPFYNLHARQYLLIAFSRVSIDAPEVLVDYKGKFQKYSHLEPHVLIQKFASEIALNIEKAIPGTYSCREISSLEGVGKSKFKAKKEKYGYRTDSYLHQKGEVNTNIEFNFGWDFDEYWFKPLGEVFGVPGKQIQDLCADVVYNKWGLETKTGYNNDPRVNLWNRSQERDTWHTHSEYPKADNWDFYISYHSMLIVAAKLVENMTVLIEEYDDGLVNEWESWLSGHILTLNDGRWLADLRDPLPINKPDWVNSNLSKEWINNIKDDDLLKYLSLYNDEGNWLNVYGEWSERKEHYHEECTINSSLVLKETSSSLQKSLLTVKNFQDYKLPNFGESNFEISEGKFQLKGWINEPYYNNGIDRFDPYAVGIKAPLPSIGESYMELLKITPDPMKKTWHLNKNDKVFKLHSWSSALKYEIKPERSGIRITGEIEILKTLCQELNCCIIIEITLRREIDSQFRPKDYKFIPAKHKIFLLTENGTIKE</sequence>
<organism evidence="3 4">
    <name type="scientific">Mangrovivirga halotolerans</name>
    <dbReference type="NCBI Taxonomy" id="2993936"/>
    <lineage>
        <taxon>Bacteria</taxon>
        <taxon>Pseudomonadati</taxon>
        <taxon>Bacteroidota</taxon>
        <taxon>Cytophagia</taxon>
        <taxon>Cytophagales</taxon>
        <taxon>Mangrovivirgaceae</taxon>
        <taxon>Mangrovivirga</taxon>
    </lineage>
</organism>
<gene>
    <name evidence="3" type="ORF">OO013_09565</name>
</gene>
<protein>
    <recommendedName>
        <fullName evidence="2">Nephrocystin 3-like N-terminal domain-containing protein</fullName>
    </recommendedName>
</protein>
<dbReference type="InterPro" id="IPR027417">
    <property type="entry name" value="P-loop_NTPase"/>
</dbReference>
<dbReference type="RefSeq" id="WP_266056579.1">
    <property type="nucleotide sequence ID" value="NZ_JAPFQN010000005.1"/>
</dbReference>
<dbReference type="SUPFAM" id="SSF52540">
    <property type="entry name" value="P-loop containing nucleoside triphosphate hydrolases"/>
    <property type="match status" value="1"/>
</dbReference>
<dbReference type="EMBL" id="JAPFQN010000005">
    <property type="protein sequence ID" value="MCX2744113.1"/>
    <property type="molecule type" value="Genomic_DNA"/>
</dbReference>
<dbReference type="InterPro" id="IPR056884">
    <property type="entry name" value="NPHP3-like_N"/>
</dbReference>
<evidence type="ECO:0000256" key="1">
    <source>
        <dbReference type="ARBA" id="ARBA00022737"/>
    </source>
</evidence>
<comment type="caution">
    <text evidence="3">The sequence shown here is derived from an EMBL/GenBank/DDBJ whole genome shotgun (WGS) entry which is preliminary data.</text>
</comment>
<keyword evidence="4" id="KW-1185">Reference proteome</keyword>
<dbReference type="Proteomes" id="UP001209885">
    <property type="component" value="Unassembled WGS sequence"/>
</dbReference>
<dbReference type="Pfam" id="PF24883">
    <property type="entry name" value="NPHP3_N"/>
    <property type="match status" value="1"/>
</dbReference>
<keyword evidence="1" id="KW-0677">Repeat</keyword>
<reference evidence="3 4" key="1">
    <citation type="submission" date="2022-11" db="EMBL/GenBank/DDBJ databases">
        <title>The characterization of three novel Bacteroidetes species and genomic analysis of their roles in tidal elemental geochemical cycles.</title>
        <authorList>
            <person name="Ma K."/>
        </authorList>
    </citation>
    <scope>NUCLEOTIDE SEQUENCE [LARGE SCALE GENOMIC DNA]</scope>
    <source>
        <strain evidence="3 4">M17</strain>
    </source>
</reference>